<evidence type="ECO:0000313" key="2">
    <source>
        <dbReference type="Proteomes" id="UP000177039"/>
    </source>
</evidence>
<proteinExistence type="predicted"/>
<sequence length="242" mass="28269">MKDSKLNLFGHYLNLAFFFFYRFKGNNYATMREYFAKVLISEVENFFPLYGKKVLDVGGARGEFCQVLAQKRSCDAINLDPNPGKYIWKNTYMGVADKIPFGNNEFDLVICRGVLEHIPTEKQQQSLNEMFRVTKKGGYSYILVPMWFNLKAGHHLAPFHLLPFESAKFLRRMIFRNKICGNSFADENLYKTTFSKTLRMISESKFKVITTKDTHFRLHFLTKIPLLREVLVPDVAFILKKE</sequence>
<reference evidence="1 2" key="1">
    <citation type="journal article" date="2016" name="Nat. Commun.">
        <title>Thousands of microbial genomes shed light on interconnected biogeochemical processes in an aquifer system.</title>
        <authorList>
            <person name="Anantharaman K."/>
            <person name="Brown C.T."/>
            <person name="Hug L.A."/>
            <person name="Sharon I."/>
            <person name="Castelle C.J."/>
            <person name="Probst A.J."/>
            <person name="Thomas B.C."/>
            <person name="Singh A."/>
            <person name="Wilkins M.J."/>
            <person name="Karaoz U."/>
            <person name="Brodie E.L."/>
            <person name="Williams K.H."/>
            <person name="Hubbard S.S."/>
            <person name="Banfield J.F."/>
        </authorList>
    </citation>
    <scope>NUCLEOTIDE SEQUENCE [LARGE SCALE GENOMIC DNA]</scope>
</reference>
<accession>A0A1F5H416</accession>
<name>A0A1F5H416_9BACT</name>
<comment type="caution">
    <text evidence="1">The sequence shown here is derived from an EMBL/GenBank/DDBJ whole genome shotgun (WGS) entry which is preliminary data.</text>
</comment>
<dbReference type="EMBL" id="MFBT01000031">
    <property type="protein sequence ID" value="OGD98784.1"/>
    <property type="molecule type" value="Genomic_DNA"/>
</dbReference>
<gene>
    <name evidence="1" type="ORF">A3B54_03805</name>
</gene>
<evidence type="ECO:0008006" key="3">
    <source>
        <dbReference type="Google" id="ProtNLM"/>
    </source>
</evidence>
<evidence type="ECO:0000313" key="1">
    <source>
        <dbReference type="EMBL" id="OGD98784.1"/>
    </source>
</evidence>
<dbReference type="Gene3D" id="3.40.50.150">
    <property type="entry name" value="Vaccinia Virus protein VP39"/>
    <property type="match status" value="1"/>
</dbReference>
<dbReference type="SUPFAM" id="SSF53335">
    <property type="entry name" value="S-adenosyl-L-methionine-dependent methyltransferases"/>
    <property type="match status" value="1"/>
</dbReference>
<organism evidence="1 2">
    <name type="scientific">Candidatus Curtissbacteria bacterium RIFCSPLOWO2_01_FULL_42_50</name>
    <dbReference type="NCBI Taxonomy" id="1797730"/>
    <lineage>
        <taxon>Bacteria</taxon>
        <taxon>Candidatus Curtissiibacteriota</taxon>
    </lineage>
</organism>
<dbReference type="Pfam" id="PF13489">
    <property type="entry name" value="Methyltransf_23"/>
    <property type="match status" value="1"/>
</dbReference>
<protein>
    <recommendedName>
        <fullName evidence="3">Methyltransferase type 11 domain-containing protein</fullName>
    </recommendedName>
</protein>
<dbReference type="AlphaFoldDB" id="A0A1F5H416"/>
<dbReference type="Proteomes" id="UP000177039">
    <property type="component" value="Unassembled WGS sequence"/>
</dbReference>
<dbReference type="CDD" id="cd02440">
    <property type="entry name" value="AdoMet_MTases"/>
    <property type="match status" value="1"/>
</dbReference>
<dbReference type="InterPro" id="IPR029063">
    <property type="entry name" value="SAM-dependent_MTases_sf"/>
</dbReference>